<comment type="function">
    <text evidence="10">Mediator of sterol homeostasis involved in sterol uptake, trafficking and distribution into membranes.</text>
</comment>
<evidence type="ECO:0000256" key="5">
    <source>
        <dbReference type="ARBA" id="ARBA00022824"/>
    </source>
</evidence>
<feature type="transmembrane region" description="Helical" evidence="10">
    <location>
        <begin position="113"/>
        <end position="137"/>
    </location>
</feature>
<keyword evidence="12" id="KW-1185">Reference proteome</keyword>
<protein>
    <recommendedName>
        <fullName evidence="10">Protein ARV</fullName>
    </recommendedName>
</protein>
<gene>
    <name evidence="11" type="ORF">Pmani_004905</name>
</gene>
<comment type="caution">
    <text evidence="10">Lacks conserved residue(s) required for the propagation of feature annotation.</text>
</comment>
<evidence type="ECO:0000256" key="9">
    <source>
        <dbReference type="ARBA" id="ARBA00023136"/>
    </source>
</evidence>
<keyword evidence="6 10" id="KW-1133">Transmembrane helix</keyword>
<evidence type="ECO:0000256" key="6">
    <source>
        <dbReference type="ARBA" id="ARBA00022989"/>
    </source>
</evidence>
<dbReference type="PANTHER" id="PTHR14467">
    <property type="entry name" value="ARV1"/>
    <property type="match status" value="1"/>
</dbReference>
<evidence type="ECO:0000256" key="3">
    <source>
        <dbReference type="ARBA" id="ARBA00022448"/>
    </source>
</evidence>
<dbReference type="Pfam" id="PF04161">
    <property type="entry name" value="Arv1"/>
    <property type="match status" value="1"/>
</dbReference>
<evidence type="ECO:0000256" key="2">
    <source>
        <dbReference type="ARBA" id="ARBA00009187"/>
    </source>
</evidence>
<feature type="transmembrane region" description="Helical" evidence="10">
    <location>
        <begin position="204"/>
        <end position="222"/>
    </location>
</feature>
<dbReference type="Proteomes" id="UP001292094">
    <property type="component" value="Unassembled WGS sequence"/>
</dbReference>
<comment type="similarity">
    <text evidence="2 10">Belongs to the ARV1 family.</text>
</comment>
<dbReference type="GO" id="GO:0006665">
    <property type="term" value="P:sphingolipid metabolic process"/>
    <property type="evidence" value="ECO:0007669"/>
    <property type="project" value="TreeGrafter"/>
</dbReference>
<evidence type="ECO:0000256" key="4">
    <source>
        <dbReference type="ARBA" id="ARBA00022692"/>
    </source>
</evidence>
<accession>A0AAE1QFT8</accession>
<dbReference type="EMBL" id="JAWZYT010000359">
    <property type="protein sequence ID" value="KAK4324457.1"/>
    <property type="molecule type" value="Genomic_DNA"/>
</dbReference>
<dbReference type="GO" id="GO:0032541">
    <property type="term" value="C:cortical endoplasmic reticulum"/>
    <property type="evidence" value="ECO:0007669"/>
    <property type="project" value="TreeGrafter"/>
</dbReference>
<evidence type="ECO:0000313" key="11">
    <source>
        <dbReference type="EMBL" id="KAK4324457.1"/>
    </source>
</evidence>
<keyword evidence="8 10" id="KW-0443">Lipid metabolism</keyword>
<evidence type="ECO:0000256" key="1">
    <source>
        <dbReference type="ARBA" id="ARBA00004477"/>
    </source>
</evidence>
<keyword evidence="5 10" id="KW-0256">Endoplasmic reticulum</keyword>
<proteinExistence type="inferred from homology"/>
<dbReference type="GO" id="GO:0097036">
    <property type="term" value="P:regulation of plasma membrane sterol distribution"/>
    <property type="evidence" value="ECO:0007669"/>
    <property type="project" value="UniProtKB-UniRule"/>
</dbReference>
<dbReference type="PANTHER" id="PTHR14467:SF0">
    <property type="entry name" value="PROTEIN ARV1"/>
    <property type="match status" value="1"/>
</dbReference>
<evidence type="ECO:0000256" key="7">
    <source>
        <dbReference type="ARBA" id="ARBA00023055"/>
    </source>
</evidence>
<dbReference type="GO" id="GO:0005794">
    <property type="term" value="C:Golgi apparatus"/>
    <property type="evidence" value="ECO:0007669"/>
    <property type="project" value="TreeGrafter"/>
</dbReference>
<keyword evidence="9 10" id="KW-0472">Membrane</keyword>
<evidence type="ECO:0000256" key="10">
    <source>
        <dbReference type="RuleBase" id="RU368065"/>
    </source>
</evidence>
<dbReference type="AlphaFoldDB" id="A0AAE1QFT8"/>
<dbReference type="GO" id="GO:0032366">
    <property type="term" value="P:intracellular sterol transport"/>
    <property type="evidence" value="ECO:0007669"/>
    <property type="project" value="UniProtKB-UniRule"/>
</dbReference>
<dbReference type="InterPro" id="IPR007290">
    <property type="entry name" value="Arv1"/>
</dbReference>
<dbReference type="GO" id="GO:0016125">
    <property type="term" value="P:sterol metabolic process"/>
    <property type="evidence" value="ECO:0007669"/>
    <property type="project" value="UniProtKB-UniRule"/>
</dbReference>
<evidence type="ECO:0000256" key="8">
    <source>
        <dbReference type="ARBA" id="ARBA00023098"/>
    </source>
</evidence>
<evidence type="ECO:0000313" key="12">
    <source>
        <dbReference type="Proteomes" id="UP001292094"/>
    </source>
</evidence>
<keyword evidence="3 10" id="KW-0813">Transport</keyword>
<keyword evidence="7 10" id="KW-0445">Lipid transport</keyword>
<dbReference type="GO" id="GO:0005789">
    <property type="term" value="C:endoplasmic reticulum membrane"/>
    <property type="evidence" value="ECO:0007669"/>
    <property type="project" value="UniProtKB-SubCell"/>
</dbReference>
<organism evidence="11 12">
    <name type="scientific">Petrolisthes manimaculis</name>
    <dbReference type="NCBI Taxonomy" id="1843537"/>
    <lineage>
        <taxon>Eukaryota</taxon>
        <taxon>Metazoa</taxon>
        <taxon>Ecdysozoa</taxon>
        <taxon>Arthropoda</taxon>
        <taxon>Crustacea</taxon>
        <taxon>Multicrustacea</taxon>
        <taxon>Malacostraca</taxon>
        <taxon>Eumalacostraca</taxon>
        <taxon>Eucarida</taxon>
        <taxon>Decapoda</taxon>
        <taxon>Pleocyemata</taxon>
        <taxon>Anomura</taxon>
        <taxon>Galatheoidea</taxon>
        <taxon>Porcellanidae</taxon>
        <taxon>Petrolisthes</taxon>
    </lineage>
</organism>
<name>A0AAE1QFT8_9EUCA</name>
<reference evidence="11" key="1">
    <citation type="submission" date="2023-11" db="EMBL/GenBank/DDBJ databases">
        <title>Genome assemblies of two species of porcelain crab, Petrolisthes cinctipes and Petrolisthes manimaculis (Anomura: Porcellanidae).</title>
        <authorList>
            <person name="Angst P."/>
        </authorList>
    </citation>
    <scope>NUCLEOTIDE SEQUENCE</scope>
    <source>
        <strain evidence="11">PB745_02</strain>
        <tissue evidence="11">Gill</tissue>
    </source>
</reference>
<sequence length="233" mass="26262">MATNERKYLCIHCVKPAKALFKKSDGDFIKLYECSTCGKTVDRYVECEKSIIFMDMLLQEITVYRHILFNADNFTSQFYIKLAVSLILSEGYVRWSSISHHLSPDNGITNNEIYLYIMCLLTTIEIGVFAIVITGYSWIKFPSGPRPPIYVGLLLGQCGRLANIAAIVWYSGSCLSFKALMLVFTFISSIQSNRAALHAGKLESFFLVTSASSASLASFYLLQPLLLQKYHLQ</sequence>
<keyword evidence="4 10" id="KW-0812">Transmembrane</keyword>
<comment type="subcellular location">
    <subcellularLocation>
        <location evidence="1 10">Endoplasmic reticulum membrane</location>
        <topology evidence="1 10">Multi-pass membrane protein</topology>
    </subcellularLocation>
</comment>
<comment type="caution">
    <text evidence="11">The sequence shown here is derived from an EMBL/GenBank/DDBJ whole genome shotgun (WGS) entry which is preliminary data.</text>
</comment>